<keyword evidence="3 5" id="KW-0547">Nucleotide-binding</keyword>
<protein>
    <recommendedName>
        <fullName evidence="5">Putative pyruvate, phosphate dikinase regulatory protein</fullName>
        <shortName evidence="5">PPDK regulatory protein</shortName>
        <ecNumber evidence="5">2.7.11.32</ecNumber>
        <ecNumber evidence="5">2.7.4.27</ecNumber>
    </recommendedName>
</protein>
<dbReference type="PANTHER" id="PTHR31756">
    <property type="entry name" value="PYRUVATE, PHOSPHATE DIKINASE REGULATORY PROTEIN 1, CHLOROPLASTIC"/>
    <property type="match status" value="1"/>
</dbReference>
<dbReference type="EMBL" id="QCXQ01000001">
    <property type="protein sequence ID" value="PWG00766.1"/>
    <property type="molecule type" value="Genomic_DNA"/>
</dbReference>
<organism evidence="6 7">
    <name type="scientific">Levilactobacillus bambusae</name>
    <dbReference type="NCBI Taxonomy" id="2024736"/>
    <lineage>
        <taxon>Bacteria</taxon>
        <taxon>Bacillati</taxon>
        <taxon>Bacillota</taxon>
        <taxon>Bacilli</taxon>
        <taxon>Lactobacillales</taxon>
        <taxon>Lactobacillaceae</taxon>
        <taxon>Levilactobacillus</taxon>
    </lineage>
</organism>
<comment type="catalytic activity">
    <reaction evidence="5">
        <text>N(tele)-phospho-L-histidyl/L-threonyl-[pyruvate, phosphate dikinase] + ADP = N(tele)-phospho-L-histidyl/O-phospho-L-threonyl-[pyruvate, phosphate dikinase] + AMP + H(+)</text>
        <dbReference type="Rhea" id="RHEA:43692"/>
        <dbReference type="Rhea" id="RHEA-COMP:10650"/>
        <dbReference type="Rhea" id="RHEA-COMP:10651"/>
        <dbReference type="ChEBI" id="CHEBI:15378"/>
        <dbReference type="ChEBI" id="CHEBI:30013"/>
        <dbReference type="ChEBI" id="CHEBI:61977"/>
        <dbReference type="ChEBI" id="CHEBI:83586"/>
        <dbReference type="ChEBI" id="CHEBI:456215"/>
        <dbReference type="ChEBI" id="CHEBI:456216"/>
        <dbReference type="EC" id="2.7.11.32"/>
    </reaction>
</comment>
<evidence type="ECO:0000256" key="1">
    <source>
        <dbReference type="ARBA" id="ARBA00022527"/>
    </source>
</evidence>
<dbReference type="InterPro" id="IPR026565">
    <property type="entry name" value="PPDK_reg"/>
</dbReference>
<evidence type="ECO:0000313" key="7">
    <source>
        <dbReference type="Proteomes" id="UP000245080"/>
    </source>
</evidence>
<sequence>MKQLDLFVISDSSGETALTVAQTALSQFPSLKVNFQRFPFIQTTSILNGILKLAGQKQALIFHTLVDPALSNLVITFAREHHLAEVDCLQPAMHTIQALTGEVPESVPGLVHNLTDTYFDRIAAMEFAVAYDDGKDPAGLLKADIVILGVSRTSKTPLSLFLANRNLKVANLPLAPQTQVPKELWEVNPNRIFGLTNRPELLRKIRQERMISYGLPVESAYSDTHKIQEELDYADQIYKKIGCLVIDVSNKSIEETATIIMESLDPKLISHEFDR</sequence>
<dbReference type="HAMAP" id="MF_00921">
    <property type="entry name" value="PDRP"/>
    <property type="match status" value="1"/>
</dbReference>
<dbReference type="Pfam" id="PF03618">
    <property type="entry name" value="Kinase-PPPase"/>
    <property type="match status" value="1"/>
</dbReference>
<keyword evidence="2 5" id="KW-0808">Transferase</keyword>
<reference evidence="6 7" key="1">
    <citation type="journal article" date="2018" name="Int. J. Syst. Evol. Microbiol.">
        <title>Lactobacillus bambusae sp. nov., isolated from a traditional fermented Ma-bamboo shoots of Taiwan.</title>
        <authorList>
            <person name="Wang L.-T."/>
        </authorList>
    </citation>
    <scope>NUCLEOTIDE SEQUENCE [LARGE SCALE GENOMIC DNA]</scope>
    <source>
        <strain evidence="6 7">BS-W1</strain>
    </source>
</reference>
<evidence type="ECO:0000256" key="5">
    <source>
        <dbReference type="HAMAP-Rule" id="MF_00921"/>
    </source>
</evidence>
<evidence type="ECO:0000256" key="4">
    <source>
        <dbReference type="ARBA" id="ARBA00022777"/>
    </source>
</evidence>
<gene>
    <name evidence="6" type="ORF">DCM90_00900</name>
</gene>
<comment type="catalytic activity">
    <reaction evidence="5">
        <text>N(tele)-phospho-L-histidyl/O-phospho-L-threonyl-[pyruvate, phosphate dikinase] + phosphate + H(+) = N(tele)-phospho-L-histidyl/L-threonyl-[pyruvate, phosphate dikinase] + diphosphate</text>
        <dbReference type="Rhea" id="RHEA:43696"/>
        <dbReference type="Rhea" id="RHEA-COMP:10650"/>
        <dbReference type="Rhea" id="RHEA-COMP:10651"/>
        <dbReference type="ChEBI" id="CHEBI:15378"/>
        <dbReference type="ChEBI" id="CHEBI:30013"/>
        <dbReference type="ChEBI" id="CHEBI:33019"/>
        <dbReference type="ChEBI" id="CHEBI:43474"/>
        <dbReference type="ChEBI" id="CHEBI:61977"/>
        <dbReference type="ChEBI" id="CHEBI:83586"/>
        <dbReference type="EC" id="2.7.4.27"/>
    </reaction>
</comment>
<dbReference type="InterPro" id="IPR005177">
    <property type="entry name" value="Kinase-pyrophosphorylase"/>
</dbReference>
<dbReference type="EC" id="2.7.4.27" evidence="5"/>
<dbReference type="GO" id="GO:0016776">
    <property type="term" value="F:phosphotransferase activity, phosphate group as acceptor"/>
    <property type="evidence" value="ECO:0007669"/>
    <property type="project" value="UniProtKB-UniRule"/>
</dbReference>
<dbReference type="NCBIfam" id="NF003742">
    <property type="entry name" value="PRK05339.1"/>
    <property type="match status" value="1"/>
</dbReference>
<comment type="function">
    <text evidence="5">Bifunctional serine/threonine kinase and phosphorylase involved in the regulation of the pyruvate, phosphate dikinase (PPDK) by catalyzing its phosphorylation/dephosphorylation.</text>
</comment>
<keyword evidence="4 5" id="KW-0418">Kinase</keyword>
<accession>A0A2V1N436</accession>
<dbReference type="GO" id="GO:0005524">
    <property type="term" value="F:ATP binding"/>
    <property type="evidence" value="ECO:0007669"/>
    <property type="project" value="InterPro"/>
</dbReference>
<dbReference type="EC" id="2.7.11.32" evidence="5"/>
<keyword evidence="7" id="KW-1185">Reference proteome</keyword>
<feature type="binding site" evidence="5">
    <location>
        <begin position="149"/>
        <end position="156"/>
    </location>
    <ligand>
        <name>ADP</name>
        <dbReference type="ChEBI" id="CHEBI:456216"/>
    </ligand>
</feature>
<name>A0A2V1N436_9LACO</name>
<dbReference type="GO" id="GO:0004674">
    <property type="term" value="F:protein serine/threonine kinase activity"/>
    <property type="evidence" value="ECO:0007669"/>
    <property type="project" value="UniProtKB-UniRule"/>
</dbReference>
<dbReference type="GO" id="GO:0043531">
    <property type="term" value="F:ADP binding"/>
    <property type="evidence" value="ECO:0007669"/>
    <property type="project" value="UniProtKB-UniRule"/>
</dbReference>
<proteinExistence type="inferred from homology"/>
<dbReference type="AlphaFoldDB" id="A0A2V1N436"/>
<keyword evidence="6" id="KW-0670">Pyruvate</keyword>
<dbReference type="OrthoDB" id="9782201at2"/>
<comment type="similarity">
    <text evidence="5">Belongs to the pyruvate, phosphate/water dikinase regulatory protein family. PDRP subfamily.</text>
</comment>
<dbReference type="Proteomes" id="UP000245080">
    <property type="component" value="Unassembled WGS sequence"/>
</dbReference>
<comment type="caution">
    <text evidence="6">The sequence shown here is derived from an EMBL/GenBank/DDBJ whole genome shotgun (WGS) entry which is preliminary data.</text>
</comment>
<dbReference type="PANTHER" id="PTHR31756:SF3">
    <property type="entry name" value="PYRUVATE, PHOSPHATE DIKINASE REGULATORY PROTEIN 1, CHLOROPLASTIC"/>
    <property type="match status" value="1"/>
</dbReference>
<dbReference type="RefSeq" id="WP_109249479.1">
    <property type="nucleotide sequence ID" value="NZ_QCXQ01000001.1"/>
</dbReference>
<evidence type="ECO:0000313" key="6">
    <source>
        <dbReference type="EMBL" id="PWG00766.1"/>
    </source>
</evidence>
<evidence type="ECO:0000256" key="2">
    <source>
        <dbReference type="ARBA" id="ARBA00022679"/>
    </source>
</evidence>
<keyword evidence="1 5" id="KW-0723">Serine/threonine-protein kinase</keyword>
<evidence type="ECO:0000256" key="3">
    <source>
        <dbReference type="ARBA" id="ARBA00022741"/>
    </source>
</evidence>